<feature type="domain" description="N-acetyltransferase" evidence="1">
    <location>
        <begin position="17"/>
        <end position="171"/>
    </location>
</feature>
<dbReference type="InterPro" id="IPR000182">
    <property type="entry name" value="GNAT_dom"/>
</dbReference>
<name>A0A6J6N1B3_9ZZZZ</name>
<dbReference type="PANTHER" id="PTHR43415:SF3">
    <property type="entry name" value="GNAT-FAMILY ACETYLTRANSFERASE"/>
    <property type="match status" value="1"/>
</dbReference>
<dbReference type="InterPro" id="IPR016181">
    <property type="entry name" value="Acyl_CoA_acyltransferase"/>
</dbReference>
<dbReference type="Gene3D" id="3.40.630.30">
    <property type="match status" value="1"/>
</dbReference>
<dbReference type="Gene3D" id="3.30.2010.10">
    <property type="entry name" value="Metalloproteases ('zincins'), catalytic domain"/>
    <property type="match status" value="1"/>
</dbReference>
<dbReference type="EMBL" id="CAEZXK010000003">
    <property type="protein sequence ID" value="CAB4679859.1"/>
    <property type="molecule type" value="Genomic_DNA"/>
</dbReference>
<reference evidence="2" key="1">
    <citation type="submission" date="2020-05" db="EMBL/GenBank/DDBJ databases">
        <authorList>
            <person name="Chiriac C."/>
            <person name="Salcher M."/>
            <person name="Ghai R."/>
            <person name="Kavagutti S V."/>
        </authorList>
    </citation>
    <scope>NUCLEOTIDE SEQUENCE</scope>
</reference>
<dbReference type="GO" id="GO:0006950">
    <property type="term" value="P:response to stress"/>
    <property type="evidence" value="ECO:0007669"/>
    <property type="project" value="UniProtKB-ARBA"/>
</dbReference>
<dbReference type="Pfam" id="PF10263">
    <property type="entry name" value="SprT-like"/>
    <property type="match status" value="1"/>
</dbReference>
<dbReference type="SMART" id="SM00731">
    <property type="entry name" value="SprT"/>
    <property type="match status" value="1"/>
</dbReference>
<dbReference type="Pfam" id="PF13302">
    <property type="entry name" value="Acetyltransf_3"/>
    <property type="match status" value="1"/>
</dbReference>
<sequence>MGDWLARRPPSIRKGSVDLEALDEFFLEPYLELLADPEVARLTGPAPKFTQESIVEWLTTRPLAEGRLDWAIRESQLGEFVGEIVLNEYDIKDNSMNLRIALRGPNYFNRGFGSSAIEAVLIFAFDKLKLRRVRLSVWVDNPRAISTYEKFGFEAKRQYSEHGYRWQRMVVDKTQLIRALAERKIAEHLDLENWKFEFDSAKRRAGLCDYTNQKIQLSKYHVDVHSVDQNMQVVLHEIAHAMSGSEAGHSKAWLATAKRIGYRAEKFTGKEIAQETAPWVGTCPMGHQHFRYRRPKNMGSCAMCSKKYDSRYLIRWVKR</sequence>
<dbReference type="SUPFAM" id="SSF55729">
    <property type="entry name" value="Acyl-CoA N-acyltransferases (Nat)"/>
    <property type="match status" value="1"/>
</dbReference>
<accession>A0A6J6N1B3</accession>
<protein>
    <submittedName>
        <fullName evidence="2">Unannotated protein</fullName>
    </submittedName>
</protein>
<evidence type="ECO:0000313" key="2">
    <source>
        <dbReference type="EMBL" id="CAB4679859.1"/>
    </source>
</evidence>
<dbReference type="PANTHER" id="PTHR43415">
    <property type="entry name" value="SPERMIDINE N(1)-ACETYLTRANSFERASE"/>
    <property type="match status" value="1"/>
</dbReference>
<gene>
    <name evidence="2" type="ORF">UFOPK2370_00186</name>
</gene>
<dbReference type="PROSITE" id="PS51186">
    <property type="entry name" value="GNAT"/>
    <property type="match status" value="1"/>
</dbReference>
<dbReference type="AlphaFoldDB" id="A0A6J6N1B3"/>
<evidence type="ECO:0000259" key="1">
    <source>
        <dbReference type="PROSITE" id="PS51186"/>
    </source>
</evidence>
<dbReference type="GO" id="GO:0016747">
    <property type="term" value="F:acyltransferase activity, transferring groups other than amino-acyl groups"/>
    <property type="evidence" value="ECO:0007669"/>
    <property type="project" value="InterPro"/>
</dbReference>
<proteinExistence type="predicted"/>
<organism evidence="2">
    <name type="scientific">freshwater metagenome</name>
    <dbReference type="NCBI Taxonomy" id="449393"/>
    <lineage>
        <taxon>unclassified sequences</taxon>
        <taxon>metagenomes</taxon>
        <taxon>ecological metagenomes</taxon>
    </lineage>
</organism>
<dbReference type="InterPro" id="IPR006640">
    <property type="entry name" value="SprT-like_domain"/>
</dbReference>